<dbReference type="NCBIfam" id="TIGR01730">
    <property type="entry name" value="RND_mfp"/>
    <property type="match status" value="1"/>
</dbReference>
<dbReference type="OrthoDB" id="9810430at2"/>
<dbReference type="Pfam" id="PF25975">
    <property type="entry name" value="CzcB_C"/>
    <property type="match status" value="1"/>
</dbReference>
<dbReference type="InterPro" id="IPR058792">
    <property type="entry name" value="Beta-barrel_RND_2"/>
</dbReference>
<dbReference type="Pfam" id="PF25954">
    <property type="entry name" value="Beta-barrel_RND_2"/>
    <property type="match status" value="1"/>
</dbReference>
<comment type="similarity">
    <text evidence="1">Belongs to the membrane fusion protein (MFP) (TC 8.A.1) family.</text>
</comment>
<dbReference type="Gene3D" id="1.10.287.470">
    <property type="entry name" value="Helix hairpin bin"/>
    <property type="match status" value="1"/>
</dbReference>
<dbReference type="InterPro" id="IPR006143">
    <property type="entry name" value="RND_pump_MFP"/>
</dbReference>
<gene>
    <name evidence="6" type="ORF">E1757_12450</name>
</gene>
<keyword evidence="7" id="KW-1185">Reference proteome</keyword>
<feature type="domain" description="CzcB-like C-terminal circularly permuted SH3-like" evidence="5">
    <location>
        <begin position="342"/>
        <end position="397"/>
    </location>
</feature>
<dbReference type="PANTHER" id="PTHR30469">
    <property type="entry name" value="MULTIDRUG RESISTANCE PROTEIN MDTA"/>
    <property type="match status" value="1"/>
</dbReference>
<dbReference type="InterPro" id="IPR058649">
    <property type="entry name" value="CzcB_C"/>
</dbReference>
<dbReference type="EMBL" id="SMRT01000004">
    <property type="protein sequence ID" value="TDF98293.1"/>
    <property type="molecule type" value="Genomic_DNA"/>
</dbReference>
<name>A0A4R5KR68_9BACL</name>
<keyword evidence="3" id="KW-0732">Signal</keyword>
<comment type="caution">
    <text evidence="6">The sequence shown here is derived from an EMBL/GenBank/DDBJ whole genome shotgun (WGS) entry which is preliminary data.</text>
</comment>
<dbReference type="Gene3D" id="2.40.50.100">
    <property type="match status" value="1"/>
</dbReference>
<evidence type="ECO:0000256" key="1">
    <source>
        <dbReference type="ARBA" id="ARBA00009477"/>
    </source>
</evidence>
<dbReference type="AlphaFoldDB" id="A0A4R5KR68"/>
<dbReference type="GO" id="GO:1990281">
    <property type="term" value="C:efflux pump complex"/>
    <property type="evidence" value="ECO:0007669"/>
    <property type="project" value="TreeGrafter"/>
</dbReference>
<dbReference type="SUPFAM" id="SSF111369">
    <property type="entry name" value="HlyD-like secretion proteins"/>
    <property type="match status" value="1"/>
</dbReference>
<dbReference type="PANTHER" id="PTHR30469:SF33">
    <property type="entry name" value="SLR1207 PROTEIN"/>
    <property type="match status" value="1"/>
</dbReference>
<protein>
    <submittedName>
        <fullName evidence="6">Efflux RND transporter periplasmic adaptor subunit</fullName>
    </submittedName>
</protein>
<dbReference type="Gene3D" id="2.40.420.20">
    <property type="match status" value="1"/>
</dbReference>
<dbReference type="GO" id="GO:0015562">
    <property type="term" value="F:efflux transmembrane transporter activity"/>
    <property type="evidence" value="ECO:0007669"/>
    <property type="project" value="TreeGrafter"/>
</dbReference>
<feature type="chain" id="PRO_5039039649" evidence="3">
    <location>
        <begin position="28"/>
        <end position="411"/>
    </location>
</feature>
<keyword evidence="2" id="KW-0175">Coiled coil</keyword>
<evidence type="ECO:0000313" key="6">
    <source>
        <dbReference type="EMBL" id="TDF98293.1"/>
    </source>
</evidence>
<organism evidence="6 7">
    <name type="scientific">Paenibacillus piri</name>
    <dbReference type="NCBI Taxonomy" id="2547395"/>
    <lineage>
        <taxon>Bacteria</taxon>
        <taxon>Bacillati</taxon>
        <taxon>Bacillota</taxon>
        <taxon>Bacilli</taxon>
        <taxon>Bacillales</taxon>
        <taxon>Paenibacillaceae</taxon>
        <taxon>Paenibacillus</taxon>
    </lineage>
</organism>
<evidence type="ECO:0000256" key="2">
    <source>
        <dbReference type="SAM" id="Coils"/>
    </source>
</evidence>
<feature type="coiled-coil region" evidence="2">
    <location>
        <begin position="108"/>
        <end position="198"/>
    </location>
</feature>
<evidence type="ECO:0000259" key="4">
    <source>
        <dbReference type="Pfam" id="PF25954"/>
    </source>
</evidence>
<evidence type="ECO:0000259" key="5">
    <source>
        <dbReference type="Pfam" id="PF25975"/>
    </source>
</evidence>
<evidence type="ECO:0000256" key="3">
    <source>
        <dbReference type="SAM" id="SignalP"/>
    </source>
</evidence>
<feature type="domain" description="CusB-like beta-barrel" evidence="4">
    <location>
        <begin position="263"/>
        <end position="333"/>
    </location>
</feature>
<reference evidence="6 7" key="1">
    <citation type="submission" date="2019-03" db="EMBL/GenBank/DDBJ databases">
        <title>This is whole genome sequence of Paenibacillus sp MS74 strain.</title>
        <authorList>
            <person name="Trinh H.N."/>
        </authorList>
    </citation>
    <scope>NUCLEOTIDE SEQUENCE [LARGE SCALE GENOMIC DNA]</scope>
    <source>
        <strain evidence="6 7">MS74</strain>
    </source>
</reference>
<sequence>MTMTHTSSAWKRAAAAMAFLLIGTAFVSGCAMTSAKEAQLPQVKTAPVAKQMMEGTIEQDADVVSSSQVNVTVKVGGDVQQLLKKRGDAVQQGEVILKLDAADMLRSKRKTELSRDNLQSQLDKTKEDVTTSKAVLRNTITKLELQIADLEKSYSTVRNDYDRGAVTKTQLDKAETQLKTARLDLDTAQKQLANLEATDPLATLRIQLESTAVGVEDIEKTISDLDVKAPISGILTELNPEVGVSVPAGYVAAVIQQLDPVKIHADLTEAGIKLVKGKTEVGFTIPGSPDKRKGTVTYLADVMSPQSKTFVLELTAPNEGFKLKPGTRVKLLLGEGGKQDALAVPTSAIVQEGDDMYAFVLSGDQVEKRKVTLGRAVNGYREVIGGLKEGEQLVSTGVQGLHDKEKVQIIN</sequence>
<dbReference type="Gene3D" id="2.40.30.170">
    <property type="match status" value="1"/>
</dbReference>
<feature type="signal peptide" evidence="3">
    <location>
        <begin position="1"/>
        <end position="27"/>
    </location>
</feature>
<dbReference type="Proteomes" id="UP000295636">
    <property type="component" value="Unassembled WGS sequence"/>
</dbReference>
<proteinExistence type="inferred from homology"/>
<evidence type="ECO:0000313" key="7">
    <source>
        <dbReference type="Proteomes" id="UP000295636"/>
    </source>
</evidence>
<accession>A0A4R5KR68</accession>